<dbReference type="PANTHER" id="PTHR10458">
    <property type="entry name" value="PEPTIDE DEFORMYLASE"/>
    <property type="match status" value="1"/>
</dbReference>
<keyword evidence="5 6" id="KW-0408">Iron</keyword>
<dbReference type="AlphaFoldDB" id="A0A7X6KX64"/>
<evidence type="ECO:0000256" key="5">
    <source>
        <dbReference type="ARBA" id="ARBA00023004"/>
    </source>
</evidence>
<dbReference type="FunFam" id="3.90.45.10:FF:000003">
    <property type="entry name" value="Peptide deformylase"/>
    <property type="match status" value="1"/>
</dbReference>
<evidence type="ECO:0000256" key="2">
    <source>
        <dbReference type="ARBA" id="ARBA00022723"/>
    </source>
</evidence>
<evidence type="ECO:0000313" key="7">
    <source>
        <dbReference type="EMBL" id="NKY23614.1"/>
    </source>
</evidence>
<feature type="binding site" evidence="6">
    <location>
        <position position="172"/>
    </location>
    <ligand>
        <name>Fe cation</name>
        <dbReference type="ChEBI" id="CHEBI:24875"/>
    </ligand>
</feature>
<dbReference type="PIRSF" id="PIRSF004749">
    <property type="entry name" value="Pep_def"/>
    <property type="match status" value="1"/>
</dbReference>
<dbReference type="Gene3D" id="3.90.45.10">
    <property type="entry name" value="Peptide deformylase"/>
    <property type="match status" value="1"/>
</dbReference>
<dbReference type="NCBIfam" id="NF001159">
    <property type="entry name" value="PRK00150.1-3"/>
    <property type="match status" value="1"/>
</dbReference>
<dbReference type="CDD" id="cd00487">
    <property type="entry name" value="Pep_deformylase"/>
    <property type="match status" value="1"/>
</dbReference>
<comment type="catalytic activity">
    <reaction evidence="6">
        <text>N-terminal N-formyl-L-methionyl-[peptide] + H2O = N-terminal L-methionyl-[peptide] + formate</text>
        <dbReference type="Rhea" id="RHEA:24420"/>
        <dbReference type="Rhea" id="RHEA-COMP:10639"/>
        <dbReference type="Rhea" id="RHEA-COMP:10640"/>
        <dbReference type="ChEBI" id="CHEBI:15377"/>
        <dbReference type="ChEBI" id="CHEBI:15740"/>
        <dbReference type="ChEBI" id="CHEBI:49298"/>
        <dbReference type="ChEBI" id="CHEBI:64731"/>
        <dbReference type="EC" id="3.5.1.88"/>
    </reaction>
</comment>
<evidence type="ECO:0000256" key="6">
    <source>
        <dbReference type="HAMAP-Rule" id="MF_00163"/>
    </source>
</evidence>
<name>A0A7X6KX64_9CELL</name>
<dbReference type="SUPFAM" id="SSF56420">
    <property type="entry name" value="Peptide deformylase"/>
    <property type="match status" value="1"/>
</dbReference>
<keyword evidence="3 6" id="KW-0378">Hydrolase</keyword>
<dbReference type="EMBL" id="JAAXOX010000007">
    <property type="protein sequence ID" value="NKY23614.1"/>
    <property type="molecule type" value="Genomic_DNA"/>
</dbReference>
<dbReference type="GO" id="GO:0042586">
    <property type="term" value="F:peptide deformylase activity"/>
    <property type="evidence" value="ECO:0007669"/>
    <property type="project" value="UniProtKB-UniRule"/>
</dbReference>
<comment type="function">
    <text evidence="6">Removes the formyl group from the N-terminal Met of newly synthesized proteins. Requires at least a dipeptide for an efficient rate of reaction. N-terminal L-methionine is a prerequisite for activity but the enzyme has broad specificity at other positions.</text>
</comment>
<comment type="similarity">
    <text evidence="1 6">Belongs to the polypeptide deformylase family.</text>
</comment>
<gene>
    <name evidence="6" type="primary">def</name>
    <name evidence="7" type="ORF">HGA03_13155</name>
</gene>
<dbReference type="EC" id="3.5.1.88" evidence="6"/>
<dbReference type="GO" id="GO:0006412">
    <property type="term" value="P:translation"/>
    <property type="evidence" value="ECO:0007669"/>
    <property type="project" value="UniProtKB-UniRule"/>
</dbReference>
<keyword evidence="4 6" id="KW-0648">Protein biosynthesis</keyword>
<feature type="binding site" evidence="6">
    <location>
        <position position="126"/>
    </location>
    <ligand>
        <name>Fe cation</name>
        <dbReference type="ChEBI" id="CHEBI:24875"/>
    </ligand>
</feature>
<dbReference type="InterPro" id="IPR023635">
    <property type="entry name" value="Peptide_deformylase"/>
</dbReference>
<protein>
    <recommendedName>
        <fullName evidence="6">Peptide deformylase</fullName>
        <shortName evidence="6">PDF</shortName>
        <ecNumber evidence="6">3.5.1.88</ecNumber>
    </recommendedName>
    <alternativeName>
        <fullName evidence="6">Polypeptide deformylase</fullName>
    </alternativeName>
</protein>
<comment type="cofactor">
    <cofactor evidence="6">
        <name>Fe(2+)</name>
        <dbReference type="ChEBI" id="CHEBI:29033"/>
    </cofactor>
    <text evidence="6">Binds 1 Fe(2+) ion.</text>
</comment>
<dbReference type="PRINTS" id="PR01576">
    <property type="entry name" value="PDEFORMYLASE"/>
</dbReference>
<evidence type="ECO:0000256" key="4">
    <source>
        <dbReference type="ARBA" id="ARBA00022917"/>
    </source>
</evidence>
<proteinExistence type="inferred from homology"/>
<reference evidence="7 8" key="1">
    <citation type="submission" date="2020-04" db="EMBL/GenBank/DDBJ databases">
        <title>MicrobeNet Type strains.</title>
        <authorList>
            <person name="Nicholson A.C."/>
        </authorList>
    </citation>
    <scope>NUCLEOTIDE SEQUENCE [LARGE SCALE GENOMIC DNA]</scope>
    <source>
        <strain evidence="7 8">ATCC BAA-788</strain>
    </source>
</reference>
<evidence type="ECO:0000313" key="8">
    <source>
        <dbReference type="Proteomes" id="UP000581206"/>
    </source>
</evidence>
<organism evidence="7 8">
    <name type="scientific">Cellulomonas denverensis</name>
    <dbReference type="NCBI Taxonomy" id="264297"/>
    <lineage>
        <taxon>Bacteria</taxon>
        <taxon>Bacillati</taxon>
        <taxon>Actinomycetota</taxon>
        <taxon>Actinomycetes</taxon>
        <taxon>Micrococcales</taxon>
        <taxon>Cellulomonadaceae</taxon>
        <taxon>Cellulomonas</taxon>
    </lineage>
</organism>
<evidence type="ECO:0000256" key="1">
    <source>
        <dbReference type="ARBA" id="ARBA00010759"/>
    </source>
</evidence>
<dbReference type="Pfam" id="PF01327">
    <property type="entry name" value="Pep_deformylase"/>
    <property type="match status" value="1"/>
</dbReference>
<dbReference type="InterPro" id="IPR036821">
    <property type="entry name" value="Peptide_deformylase_sf"/>
</dbReference>
<feature type="binding site" evidence="6">
    <location>
        <position position="168"/>
    </location>
    <ligand>
        <name>Fe cation</name>
        <dbReference type="ChEBI" id="CHEBI:24875"/>
    </ligand>
</feature>
<dbReference type="Proteomes" id="UP000581206">
    <property type="component" value="Unassembled WGS sequence"/>
</dbReference>
<dbReference type="PANTHER" id="PTHR10458:SF2">
    <property type="entry name" value="PEPTIDE DEFORMYLASE, MITOCHONDRIAL"/>
    <property type="match status" value="1"/>
</dbReference>
<evidence type="ECO:0000256" key="3">
    <source>
        <dbReference type="ARBA" id="ARBA00022801"/>
    </source>
</evidence>
<keyword evidence="8" id="KW-1185">Reference proteome</keyword>
<dbReference type="HAMAP" id="MF_00163">
    <property type="entry name" value="Pep_deformylase"/>
    <property type="match status" value="1"/>
</dbReference>
<comment type="caution">
    <text evidence="7">The sequence shown here is derived from an EMBL/GenBank/DDBJ whole genome shotgun (WGS) entry which is preliminary data.</text>
</comment>
<accession>A0A7X6KX64</accession>
<feature type="active site" evidence="6">
    <location>
        <position position="169"/>
    </location>
</feature>
<keyword evidence="2 6" id="KW-0479">Metal-binding</keyword>
<sequence>MVREQVAAVLATAAADPSGIVPIVQAGHPALRMRAVPLTGQLDAATLAELVAVMRRTMHAAPGVGLAAPQIGLPIALAVVADPGGGDPEVEQIRERPELPFRVLVNPRYDLVPGEEPEPVAFYEGCLSVEGYQAVVPRLRRLRLVCTDEHGAAVDEVLQGWPARIVQHETDHLNGVLYLDRALTRSLSTVEEYGGHWASQPRPEEAARVLGF</sequence>
<dbReference type="GO" id="GO:0046872">
    <property type="term" value="F:metal ion binding"/>
    <property type="evidence" value="ECO:0007669"/>
    <property type="project" value="UniProtKB-KW"/>
</dbReference>